<evidence type="ECO:0000256" key="1">
    <source>
        <dbReference type="ARBA" id="ARBA00022603"/>
    </source>
</evidence>
<dbReference type="Gene3D" id="3.40.50.150">
    <property type="entry name" value="Vaccinia Virus protein VP39"/>
    <property type="match status" value="1"/>
</dbReference>
<dbReference type="EMBL" id="BARV01034689">
    <property type="protein sequence ID" value="GAI49573.1"/>
    <property type="molecule type" value="Genomic_DNA"/>
</dbReference>
<evidence type="ECO:0000256" key="2">
    <source>
        <dbReference type="ARBA" id="ARBA00022679"/>
    </source>
</evidence>
<protein>
    <recommendedName>
        <fullName evidence="3">DNA methylase N-4/N-6 domain-containing protein</fullName>
    </recommendedName>
</protein>
<dbReference type="GO" id="GO:0008170">
    <property type="term" value="F:N-methyltransferase activity"/>
    <property type="evidence" value="ECO:0007669"/>
    <property type="project" value="InterPro"/>
</dbReference>
<name>X1P120_9ZZZZ</name>
<dbReference type="AlphaFoldDB" id="X1P120"/>
<dbReference type="InterPro" id="IPR029063">
    <property type="entry name" value="SAM-dependent_MTases_sf"/>
</dbReference>
<dbReference type="SUPFAM" id="SSF53335">
    <property type="entry name" value="S-adenosyl-L-methionine-dependent methyltransferases"/>
    <property type="match status" value="1"/>
</dbReference>
<keyword evidence="2" id="KW-0808">Transferase</keyword>
<gene>
    <name evidence="4" type="ORF">S06H3_54262</name>
</gene>
<dbReference type="PRINTS" id="PR00508">
    <property type="entry name" value="S21N4MTFRASE"/>
</dbReference>
<feature type="non-terminal residue" evidence="4">
    <location>
        <position position="1"/>
    </location>
</feature>
<accession>X1P120</accession>
<keyword evidence="1" id="KW-0489">Methyltransferase</keyword>
<dbReference type="GO" id="GO:0032259">
    <property type="term" value="P:methylation"/>
    <property type="evidence" value="ECO:0007669"/>
    <property type="project" value="UniProtKB-KW"/>
</dbReference>
<dbReference type="Pfam" id="PF01555">
    <property type="entry name" value="N6_N4_Mtase"/>
    <property type="match status" value="1"/>
</dbReference>
<dbReference type="InterPro" id="IPR002941">
    <property type="entry name" value="DNA_methylase_N4/N6"/>
</dbReference>
<organism evidence="4">
    <name type="scientific">marine sediment metagenome</name>
    <dbReference type="NCBI Taxonomy" id="412755"/>
    <lineage>
        <taxon>unclassified sequences</taxon>
        <taxon>metagenomes</taxon>
        <taxon>ecological metagenomes</taxon>
    </lineage>
</organism>
<dbReference type="GO" id="GO:0003677">
    <property type="term" value="F:DNA binding"/>
    <property type="evidence" value="ECO:0007669"/>
    <property type="project" value="InterPro"/>
</dbReference>
<reference evidence="4" key="1">
    <citation type="journal article" date="2014" name="Front. Microbiol.">
        <title>High frequency of phylogenetically diverse reductive dehalogenase-homologous genes in deep subseafloor sedimentary metagenomes.</title>
        <authorList>
            <person name="Kawai M."/>
            <person name="Futagami T."/>
            <person name="Toyoda A."/>
            <person name="Takaki Y."/>
            <person name="Nishi S."/>
            <person name="Hori S."/>
            <person name="Arai W."/>
            <person name="Tsubouchi T."/>
            <person name="Morono Y."/>
            <person name="Uchiyama I."/>
            <person name="Ito T."/>
            <person name="Fujiyama A."/>
            <person name="Inagaki F."/>
            <person name="Takami H."/>
        </authorList>
    </citation>
    <scope>NUCLEOTIDE SEQUENCE</scope>
    <source>
        <strain evidence="4">Expedition CK06-06</strain>
    </source>
</reference>
<feature type="domain" description="DNA methylase N-4/N-6" evidence="3">
    <location>
        <begin position="11"/>
        <end position="70"/>
    </location>
</feature>
<comment type="caution">
    <text evidence="4">The sequence shown here is derived from an EMBL/GenBank/DDBJ whole genome shotgun (WGS) entry which is preliminary data.</text>
</comment>
<evidence type="ECO:0000259" key="3">
    <source>
        <dbReference type="Pfam" id="PF01555"/>
    </source>
</evidence>
<proteinExistence type="predicted"/>
<evidence type="ECO:0000313" key="4">
    <source>
        <dbReference type="EMBL" id="GAI49573.1"/>
    </source>
</evidence>
<sequence>TFPAEPARAVGHPAPFPVELPYRLLQLYTFEEEVILDPFIGSGQAALAAVKTHRHYVGYDINGEYVKLAERRIKEFLLESKSSRLFDA</sequence>
<dbReference type="InterPro" id="IPR001091">
    <property type="entry name" value="RM_Methyltransferase"/>
</dbReference>